<evidence type="ECO:0000256" key="2">
    <source>
        <dbReference type="RuleBase" id="RU363019"/>
    </source>
</evidence>
<proteinExistence type="inferred from homology"/>
<dbReference type="PROSITE" id="PS50072">
    <property type="entry name" value="CSA_PPIASE_2"/>
    <property type="match status" value="1"/>
</dbReference>
<sequence>MRSRRPVLAAASLVAVLALAGCGDDGDGDDTASDPTPTASPDTSTSAPAEAGACEYPEDGQQPATPVDAPPAEPSVSGEVPVLITTSSGDIPATLDADTAPCTVNSFVSLAGQGYFDDTPCHRLTTAESGIAVLQCGDPTGTGSGGPGYSFDDELSGSETYPAGTLAMANAGPNTNGSQFFMVYGDTPLPPSYTVFGQLDEAGLKAVEKIAAKGTADGGPDGAPATPVFITGVTFDD</sequence>
<dbReference type="Pfam" id="PF00160">
    <property type="entry name" value="Pro_isomerase"/>
    <property type="match status" value="1"/>
</dbReference>
<dbReference type="EC" id="5.2.1.8" evidence="2"/>
<dbReference type="SUPFAM" id="SSF50891">
    <property type="entry name" value="Cyclophilin-like"/>
    <property type="match status" value="1"/>
</dbReference>
<dbReference type="CDD" id="cd00317">
    <property type="entry name" value="cyclophilin"/>
    <property type="match status" value="1"/>
</dbReference>
<dbReference type="InterPro" id="IPR002130">
    <property type="entry name" value="Cyclophilin-type_PPIase_dom"/>
</dbReference>
<dbReference type="RefSeq" id="WP_157346882.1">
    <property type="nucleotide sequence ID" value="NZ_WSEK01000005.1"/>
</dbReference>
<dbReference type="PRINTS" id="PR00153">
    <property type="entry name" value="CSAPPISMRASE"/>
</dbReference>
<dbReference type="AlphaFoldDB" id="A0A6L6XWT6"/>
<organism evidence="5 6">
    <name type="scientific">Nocardioides agri</name>
    <dbReference type="NCBI Taxonomy" id="2682843"/>
    <lineage>
        <taxon>Bacteria</taxon>
        <taxon>Bacillati</taxon>
        <taxon>Actinomycetota</taxon>
        <taxon>Actinomycetes</taxon>
        <taxon>Propionibacteriales</taxon>
        <taxon>Nocardioidaceae</taxon>
        <taxon>Nocardioides</taxon>
    </lineage>
</organism>
<feature type="compositionally biased region" description="Low complexity" evidence="3">
    <location>
        <begin position="33"/>
        <end position="49"/>
    </location>
</feature>
<evidence type="ECO:0000256" key="3">
    <source>
        <dbReference type="SAM" id="MobiDB-lite"/>
    </source>
</evidence>
<evidence type="ECO:0000313" key="5">
    <source>
        <dbReference type="EMBL" id="MVQ51854.1"/>
    </source>
</evidence>
<keyword evidence="6" id="KW-1185">Reference proteome</keyword>
<feature type="region of interest" description="Disordered" evidence="3">
    <location>
        <begin position="22"/>
        <end position="77"/>
    </location>
</feature>
<comment type="function">
    <text evidence="1 2">PPIases accelerate the folding of proteins. It catalyzes the cis-trans isomerization of proline imidic peptide bonds in oligopeptides.</text>
</comment>
<evidence type="ECO:0000313" key="6">
    <source>
        <dbReference type="Proteomes" id="UP000473525"/>
    </source>
</evidence>
<dbReference type="InterPro" id="IPR044666">
    <property type="entry name" value="Cyclophilin_A-like"/>
</dbReference>
<name>A0A6L6XWT6_9ACTN</name>
<comment type="catalytic activity">
    <reaction evidence="2">
        <text>[protein]-peptidylproline (omega=180) = [protein]-peptidylproline (omega=0)</text>
        <dbReference type="Rhea" id="RHEA:16237"/>
        <dbReference type="Rhea" id="RHEA-COMP:10747"/>
        <dbReference type="Rhea" id="RHEA-COMP:10748"/>
        <dbReference type="ChEBI" id="CHEBI:83833"/>
        <dbReference type="ChEBI" id="CHEBI:83834"/>
        <dbReference type="EC" id="5.2.1.8"/>
    </reaction>
</comment>
<keyword evidence="2" id="KW-0732">Signal</keyword>
<feature type="domain" description="PPIase cyclophilin-type" evidence="4">
    <location>
        <begin position="89"/>
        <end position="235"/>
    </location>
</feature>
<keyword evidence="2 5" id="KW-0413">Isomerase</keyword>
<reference evidence="5 6" key="1">
    <citation type="submission" date="2019-12" db="EMBL/GenBank/DDBJ databases">
        <authorList>
            <person name="Huq M.A."/>
        </authorList>
    </citation>
    <scope>NUCLEOTIDE SEQUENCE [LARGE SCALE GENOMIC DNA]</scope>
    <source>
        <strain evidence="5 6">MAH-18</strain>
    </source>
</reference>
<comment type="caution">
    <text evidence="5">The sequence shown here is derived from an EMBL/GenBank/DDBJ whole genome shotgun (WGS) entry which is preliminary data.</text>
</comment>
<dbReference type="EMBL" id="WSEK01000005">
    <property type="protein sequence ID" value="MVQ51854.1"/>
    <property type="molecule type" value="Genomic_DNA"/>
</dbReference>
<feature type="chain" id="PRO_5027140751" description="Peptidyl-prolyl cis-trans isomerase" evidence="2">
    <location>
        <begin position="21"/>
        <end position="237"/>
    </location>
</feature>
<dbReference type="Proteomes" id="UP000473525">
    <property type="component" value="Unassembled WGS sequence"/>
</dbReference>
<dbReference type="Gene3D" id="2.40.100.10">
    <property type="entry name" value="Cyclophilin-like"/>
    <property type="match status" value="1"/>
</dbReference>
<evidence type="ECO:0000256" key="1">
    <source>
        <dbReference type="ARBA" id="ARBA00002388"/>
    </source>
</evidence>
<feature type="signal peptide" evidence="2">
    <location>
        <begin position="1"/>
        <end position="20"/>
    </location>
</feature>
<evidence type="ECO:0000259" key="4">
    <source>
        <dbReference type="PROSITE" id="PS50072"/>
    </source>
</evidence>
<comment type="similarity">
    <text evidence="2">Belongs to the cyclophilin-type PPIase family.</text>
</comment>
<dbReference type="PANTHER" id="PTHR45625">
    <property type="entry name" value="PEPTIDYL-PROLYL CIS-TRANS ISOMERASE-RELATED"/>
    <property type="match status" value="1"/>
</dbReference>
<dbReference type="GO" id="GO:0003755">
    <property type="term" value="F:peptidyl-prolyl cis-trans isomerase activity"/>
    <property type="evidence" value="ECO:0007669"/>
    <property type="project" value="UniProtKB-UniRule"/>
</dbReference>
<gene>
    <name evidence="5" type="ORF">GON03_21960</name>
</gene>
<dbReference type="InterPro" id="IPR029000">
    <property type="entry name" value="Cyclophilin-like_dom_sf"/>
</dbReference>
<dbReference type="PANTHER" id="PTHR45625:SF3">
    <property type="entry name" value="PEPTIDYL-PROLYL CIS-TRANS ISOMERASE B-RELATED"/>
    <property type="match status" value="1"/>
</dbReference>
<accession>A0A6L6XWT6</accession>
<dbReference type="PROSITE" id="PS51257">
    <property type="entry name" value="PROKAR_LIPOPROTEIN"/>
    <property type="match status" value="1"/>
</dbReference>
<protein>
    <recommendedName>
        <fullName evidence="2">Peptidyl-prolyl cis-trans isomerase</fullName>
        <shortName evidence="2">PPIase</shortName>
        <ecNumber evidence="2">5.2.1.8</ecNumber>
    </recommendedName>
</protein>
<keyword evidence="2" id="KW-0697">Rotamase</keyword>